<dbReference type="EMBL" id="SFAN01000032">
    <property type="protein sequence ID" value="TRV25729.1"/>
    <property type="molecule type" value="Genomic_DNA"/>
</dbReference>
<reference evidence="2 3" key="1">
    <citation type="submission" date="2019-01" db="EMBL/GenBank/DDBJ databases">
        <title>Coherence of Microcystis species and biogeography revealed through population genomics.</title>
        <authorList>
            <person name="Perez-Carrascal O.M."/>
            <person name="Terrat Y."/>
            <person name="Giani A."/>
            <person name="Fortin N."/>
            <person name="Tromas N."/>
            <person name="Shapiro B.J."/>
        </authorList>
    </citation>
    <scope>NUCLEOTIDE SEQUENCE [LARGE SCALE GENOMIC DNA]</scope>
    <source>
        <strain evidence="2">Mf_WU_F_19750830_S460</strain>
    </source>
</reference>
<sequence length="86" mass="10163">MRVTFPVPHDSPPNPRTVSFSHQNIKSESDHCLCKMRSDRQTFKCMLTLIEKLKQVKDFRKDKGKRGASHLCKWVLRYLVWFDRGA</sequence>
<comment type="caution">
    <text evidence="2">The sequence shown here is derived from an EMBL/GenBank/DDBJ whole genome shotgun (WGS) entry which is preliminary data.</text>
</comment>
<gene>
    <name evidence="2" type="ORF">EWV40_04225</name>
</gene>
<name>A0A552LZV7_9CHRO</name>
<dbReference type="Proteomes" id="UP000320730">
    <property type="component" value="Unassembled WGS sequence"/>
</dbReference>
<evidence type="ECO:0000313" key="3">
    <source>
        <dbReference type="Proteomes" id="UP000320730"/>
    </source>
</evidence>
<feature type="region of interest" description="Disordered" evidence="1">
    <location>
        <begin position="1"/>
        <end position="21"/>
    </location>
</feature>
<accession>A0A552LZV7</accession>
<evidence type="ECO:0000313" key="2">
    <source>
        <dbReference type="EMBL" id="TRV25729.1"/>
    </source>
</evidence>
<dbReference type="AlphaFoldDB" id="A0A552LZV7"/>
<proteinExistence type="predicted"/>
<evidence type="ECO:0000256" key="1">
    <source>
        <dbReference type="SAM" id="MobiDB-lite"/>
    </source>
</evidence>
<protein>
    <submittedName>
        <fullName evidence="2">Uncharacterized protein</fullName>
    </submittedName>
</protein>
<organism evidence="2 3">
    <name type="scientific">Microcystis flos-aquae Mf_WU_F_19750830_S460</name>
    <dbReference type="NCBI Taxonomy" id="2486237"/>
    <lineage>
        <taxon>Bacteria</taxon>
        <taxon>Bacillati</taxon>
        <taxon>Cyanobacteriota</taxon>
        <taxon>Cyanophyceae</taxon>
        <taxon>Oscillatoriophycideae</taxon>
        <taxon>Chroococcales</taxon>
        <taxon>Microcystaceae</taxon>
        <taxon>Microcystis</taxon>
    </lineage>
</organism>